<evidence type="ECO:0000256" key="4">
    <source>
        <dbReference type="SAM" id="MobiDB-lite"/>
    </source>
</evidence>
<dbReference type="CDD" id="cd12872">
    <property type="entry name" value="SPRY_Ash2"/>
    <property type="match status" value="1"/>
</dbReference>
<organism evidence="6 7">
    <name type="scientific">Steccherinum ochraceum</name>
    <dbReference type="NCBI Taxonomy" id="92696"/>
    <lineage>
        <taxon>Eukaryota</taxon>
        <taxon>Fungi</taxon>
        <taxon>Dikarya</taxon>
        <taxon>Basidiomycota</taxon>
        <taxon>Agaricomycotina</taxon>
        <taxon>Agaricomycetes</taxon>
        <taxon>Polyporales</taxon>
        <taxon>Steccherinaceae</taxon>
        <taxon>Steccherinum</taxon>
    </lineage>
</organism>
<comment type="caution">
    <text evidence="6">The sequence shown here is derived from an EMBL/GenBank/DDBJ whole genome shotgun (WGS) entry which is preliminary data.</text>
</comment>
<dbReference type="SUPFAM" id="SSF49899">
    <property type="entry name" value="Concanavalin A-like lectins/glucanases"/>
    <property type="match status" value="1"/>
</dbReference>
<feature type="compositionally biased region" description="Low complexity" evidence="4">
    <location>
        <begin position="474"/>
        <end position="488"/>
    </location>
</feature>
<dbReference type="GO" id="GO:0000976">
    <property type="term" value="F:transcription cis-regulatory region binding"/>
    <property type="evidence" value="ECO:0007669"/>
    <property type="project" value="TreeGrafter"/>
</dbReference>
<dbReference type="InterPro" id="IPR001870">
    <property type="entry name" value="B30.2/SPRY"/>
</dbReference>
<dbReference type="PANTHER" id="PTHR10598">
    <property type="entry name" value="SET1/ASH2 HISTONE METHYLTRANSFERASE COMPLEX SUBUNIT ASH2"/>
    <property type="match status" value="1"/>
</dbReference>
<dbReference type="PROSITE" id="PS50188">
    <property type="entry name" value="B302_SPRY"/>
    <property type="match status" value="1"/>
</dbReference>
<feature type="compositionally biased region" description="Acidic residues" evidence="4">
    <location>
        <begin position="759"/>
        <end position="768"/>
    </location>
</feature>
<feature type="region of interest" description="Disordered" evidence="4">
    <location>
        <begin position="37"/>
        <end position="60"/>
    </location>
</feature>
<dbReference type="Gene3D" id="2.60.120.920">
    <property type="match status" value="2"/>
</dbReference>
<feature type="compositionally biased region" description="Basic and acidic residues" evidence="4">
    <location>
        <begin position="661"/>
        <end position="675"/>
    </location>
</feature>
<feature type="compositionally biased region" description="Polar residues" evidence="4">
    <location>
        <begin position="489"/>
        <end position="498"/>
    </location>
</feature>
<feature type="compositionally biased region" description="Low complexity" evidence="4">
    <location>
        <begin position="37"/>
        <end position="48"/>
    </location>
</feature>
<keyword evidence="7" id="KW-1185">Reference proteome</keyword>
<dbReference type="OrthoDB" id="10266026at2759"/>
<comment type="subcellular location">
    <subcellularLocation>
        <location evidence="1">Nucleus</location>
    </subcellularLocation>
</comment>
<dbReference type="InterPro" id="IPR032675">
    <property type="entry name" value="LRR_dom_sf"/>
</dbReference>
<dbReference type="EMBL" id="RWJN01000171">
    <property type="protein sequence ID" value="TCD65629.1"/>
    <property type="molecule type" value="Genomic_DNA"/>
</dbReference>
<comment type="similarity">
    <text evidence="3">Belongs to the cclA family.</text>
</comment>
<dbReference type="STRING" id="92696.A0A4R0RKP5"/>
<accession>A0A4R0RKP5</accession>
<feature type="region of interest" description="Disordered" evidence="4">
    <location>
        <begin position="205"/>
        <end position="229"/>
    </location>
</feature>
<gene>
    <name evidence="6" type="ORF">EIP91_002434</name>
</gene>
<feature type="region of interest" description="Disordered" evidence="4">
    <location>
        <begin position="465"/>
        <end position="511"/>
    </location>
</feature>
<evidence type="ECO:0000313" key="7">
    <source>
        <dbReference type="Proteomes" id="UP000292702"/>
    </source>
</evidence>
<feature type="compositionally biased region" description="Low complexity" evidence="4">
    <location>
        <begin position="205"/>
        <end position="214"/>
    </location>
</feature>
<feature type="domain" description="B30.2/SPRY" evidence="5">
    <location>
        <begin position="277"/>
        <end position="471"/>
    </location>
</feature>
<evidence type="ECO:0000313" key="6">
    <source>
        <dbReference type="EMBL" id="TCD65629.1"/>
    </source>
</evidence>
<sequence>MEAVSTPREQSPEVAVLPIATSSSTFAVSKKRKHAALASGAAASPAPSDRGNTPAPTDNIVLPARPLDLSSRPRLTISRHPSFIPIAPGSEYHATEPLCINRLNFRYTPAGLSAPGSAYPFRTIESAPPRFRVSWEDRSPFVKVTQDGLGLRGERGFRSARCNAPVREGKWYMEVKSPEVAVLPIATSSSTFAVSKKRKHAALASGAAASPAPSDRGNTPAPTDNIVLPARPLDLSSRPRLTISRHPSFIPIAPGSEYYATEPLCINRLNFRYTPAGLSAPGSAYPFRTIESAPPRFRVSWEDRSPFVKVTQDGLGLRGERGFRSARCNAPVREGKWYMEVKVEQGGGETVADNTVTEGSHVRMGWARREAPLNGPAGLDGYSYALRDKTGDKVHLARPKPYGRSFGSGDVIGMYISLPPRREAELNDPRDPRHIKRERIAIEFKGQEYFESYEYSQSKEMLSLMSSNDRGKNSTSTPAPATTKKSATVKNLPSTGRGSKSGVAEPAPLRPLPTLGPDSCIAFFVNGESQGIAFQDLYDYVPLREHSNKVQEKKRVNKEGLREHKANPFDDGSLGYYPVISLFNQAKVRINPGPDFDYPPPPDIDALLMSEDVSSSDIKPTAERKWRPLFDRYPEYMAEQFALDEKEEAETALSHQAAVETQEHSQVDQERLERHREKRRQQAAARKERKRKEELEAKRQRVGDGTPSIDGHSSVPSIYLMGESGSVEHAPSPAPTVASSVDASAFWPPTGADTSEYNTDAEAEDYEDGNVPRLDDDDGGMDIEDELAAAAGCANISLFVFPADSKPERTSSVDYTWLPLRPCNLPLESPLHPARMSAIQVFLNDDIAPHIFYHLHEGRERIARALFPDPLTSAERVYRRSCYALARVCRSTLDPGLDALWHRLSSLRPLLTLLRNFHRISFTRQFAITGPTDSSDWARLQFYAKKVRIVHLFEDIGILDSSIFMILMETCAGEPLLPQLRDLRVTHLHLRGIPLPLISPTVQHATFSYSHLLPTFGNLSIHRHPRGQDVVVLQRLPIELQSLVVDELVLTSNATAIISHLRHLRFLKLSRTGGTPQDYICIYQALPGMLRLHTLYLNFDFSAIAQLPPGVLILLPSLKRITLFGDLAHINALLSIVVTPVLCDLAVHCHDDAQTNAQANTCVQRFVELSGRHIDSAADRSSISLYVWNRDISDITPYADTTMQCLASWTHLHRLGSISFVLNPFPASSLTDDDLNDMAKAWPNIRALHIEDLTRRTLTTLPNLRILNSFTRRCPKLVHLSIPLDVDVTSIPSPSDSPASQTVTYFRAIQLLPPDADADIVEAVARYLWSVLPSLNYENVVLPEPFSAVADVYRRIRSESSDCAIGEDRT</sequence>
<dbReference type="InterPro" id="IPR003877">
    <property type="entry name" value="SPRY_dom"/>
</dbReference>
<feature type="compositionally biased region" description="Basic and acidic residues" evidence="4">
    <location>
        <begin position="691"/>
        <end position="702"/>
    </location>
</feature>
<dbReference type="Pfam" id="PF00622">
    <property type="entry name" value="SPRY"/>
    <property type="match status" value="1"/>
</dbReference>
<reference evidence="6 7" key="1">
    <citation type="submission" date="2018-11" db="EMBL/GenBank/DDBJ databases">
        <title>Genome assembly of Steccherinum ochraceum LE-BIN_3174, the white-rot fungus of the Steccherinaceae family (The Residual Polyporoid clade, Polyporales, Basidiomycota).</title>
        <authorList>
            <person name="Fedorova T.V."/>
            <person name="Glazunova O.A."/>
            <person name="Landesman E.O."/>
            <person name="Moiseenko K.V."/>
            <person name="Psurtseva N.V."/>
            <person name="Savinova O.S."/>
            <person name="Shakhova N.V."/>
            <person name="Tyazhelova T.V."/>
            <person name="Vasina D.V."/>
        </authorList>
    </citation>
    <scope>NUCLEOTIDE SEQUENCE [LARGE SCALE GENOMIC DNA]</scope>
    <source>
        <strain evidence="6 7">LE-BIN_3174</strain>
    </source>
</reference>
<dbReference type="InterPro" id="IPR013320">
    <property type="entry name" value="ConA-like_dom_sf"/>
</dbReference>
<evidence type="ECO:0000259" key="5">
    <source>
        <dbReference type="PROSITE" id="PS50188"/>
    </source>
</evidence>
<dbReference type="Gene3D" id="3.80.10.10">
    <property type="entry name" value="Ribonuclease Inhibitor"/>
    <property type="match status" value="1"/>
</dbReference>
<keyword evidence="2" id="KW-0539">Nucleus</keyword>
<feature type="region of interest" description="Disordered" evidence="4">
    <location>
        <begin position="650"/>
        <end position="772"/>
    </location>
</feature>
<evidence type="ECO:0000256" key="1">
    <source>
        <dbReference type="ARBA" id="ARBA00004123"/>
    </source>
</evidence>
<dbReference type="PANTHER" id="PTHR10598:SF0">
    <property type="entry name" value="SET1_ASH2 HISTONE METHYLTRANSFERASE COMPLEX SUBUNIT ASH2"/>
    <property type="match status" value="1"/>
</dbReference>
<dbReference type="Proteomes" id="UP000292702">
    <property type="component" value="Unassembled WGS sequence"/>
</dbReference>
<dbReference type="GO" id="GO:0048188">
    <property type="term" value="C:Set1C/COMPASS complex"/>
    <property type="evidence" value="ECO:0007669"/>
    <property type="project" value="InterPro"/>
</dbReference>
<protein>
    <recommendedName>
        <fullName evidence="5">B30.2/SPRY domain-containing protein</fullName>
    </recommendedName>
</protein>
<name>A0A4R0RKP5_9APHY</name>
<dbReference type="InterPro" id="IPR043136">
    <property type="entry name" value="B30.2/SPRY_sf"/>
</dbReference>
<evidence type="ECO:0000256" key="3">
    <source>
        <dbReference type="ARBA" id="ARBA00038149"/>
    </source>
</evidence>
<proteinExistence type="inferred from homology"/>
<evidence type="ECO:0000256" key="2">
    <source>
        <dbReference type="ARBA" id="ARBA00023242"/>
    </source>
</evidence>
<dbReference type="InterPro" id="IPR037353">
    <property type="entry name" value="ASH2"/>
</dbReference>
<dbReference type="SMART" id="SM00449">
    <property type="entry name" value="SPRY"/>
    <property type="match status" value="1"/>
</dbReference>
<dbReference type="SUPFAM" id="SSF52047">
    <property type="entry name" value="RNI-like"/>
    <property type="match status" value="1"/>
</dbReference>